<dbReference type="PANTHER" id="PTHR48153:SF4">
    <property type="entry name" value="UBIQUITIN CARBOXYL-TERMINAL HYDROLASE MUG105"/>
    <property type="match status" value="1"/>
</dbReference>
<evidence type="ECO:0000256" key="4">
    <source>
        <dbReference type="ARBA" id="ARBA00010469"/>
    </source>
</evidence>
<dbReference type="GO" id="GO:0071567">
    <property type="term" value="F:deUFMylase activity"/>
    <property type="evidence" value="ECO:0007669"/>
    <property type="project" value="UniProtKB-ARBA"/>
</dbReference>
<keyword evidence="13" id="KW-0862">Zinc</keyword>
<dbReference type="GO" id="GO:0004843">
    <property type="term" value="F:cysteine-type deubiquitinase activity"/>
    <property type="evidence" value="ECO:0007669"/>
    <property type="project" value="UniProtKB-EC"/>
</dbReference>
<keyword evidence="15" id="KW-0539">Nucleus</keyword>
<sequence>MDSDFENEVCNILDVSADLFDDSDHMETTSLRQITKSESEFSESAHIEKRDFITTSQDDIPGSSNQWSENSNQEESMYYAEQSSLDDSIKGVPNKRHKIDATENAHSSSTCDNPKIIESENSHNLKFSPEKNDFGFNDSKIAFTVSSPLALEVISEQLSDDVEIVSKPAETHLSQINLKNEDGVMMGSLHKKEEDIYSVSRYLKLPENKNSCNEKEPNDASPKTGAVGLYFTCPFCSLSETDIHSLEEHIEVMHPVNMSGELGGTGTAHNANSDEARAMSTVEEAVFLYVCPLCDLDLGDETTLHLHLNIMHEEEPPIRGSSTINCPLCEVGCLSEQEMKYHMKTHSSDDTKYCVSTNEMAMDNGTYFMMCPVCKLAMDDADLLTSHVESHFNPQHSAGPSSSSHTDINDLKKHFIGNSIKGLQNSEISVSSTSVDTATKSNGKQFKSHSTNVGPSKCIDLNKKTVWSSESKERVTTGASEGRVEKTSGNLPPSNSRENGGYKKQYEQNLERAVVKGELSVAEFHDEMRKLSHQIIKGVDDGSTRIQGLIEKMEAMYRSQARPGQSVLLCSATDHFSGSIGDKGWGCGYRNFQMILSCLAKLNNYAERIFPDEQRLIPSIPKIQQMIESAWQQGFDPQGCIQLNGKLCNTRKWIGATEIVAVLSSLGIKCQLVDFHSPSAPDGTHPRLLEWVKEYFKRFHYQPTAPLYLQHQGHSRTIVGVENDKGTVKLLLFDPGTPKDQIAAQMKGQMSWKDMRLFRRAQANFKARQYQIVTIVGTLTDQEYQESKILKSERIY</sequence>
<comment type="function">
    <text evidence="18">Deubiquitinase with endodeubiquitinase activity that specifically interacts with and cleaves 'Lys-63'-linked long polyubiquitin chains. Shows only weak activity against 'Lys-11' and 'Lys-48'-linked chains. Plays an important role in genome stability pathways, functioning to prevent spontaneous DNA damage and also promote cellular survival in response to exogenous DNA damage. Modulates the ubiquitination status of replication protein A (RPA) complex proteins in response to replication stress.</text>
</comment>
<dbReference type="GO" id="GO:0005634">
    <property type="term" value="C:nucleus"/>
    <property type="evidence" value="ECO:0007669"/>
    <property type="project" value="UniProtKB-SubCell"/>
</dbReference>
<evidence type="ECO:0000256" key="12">
    <source>
        <dbReference type="ARBA" id="ARBA00022801"/>
    </source>
</evidence>
<comment type="similarity">
    <text evidence="4">Belongs to the peptidase C78 family. ZUFSP subfamily.</text>
</comment>
<dbReference type="AlphaFoldDB" id="A0AAV2IGL3"/>
<evidence type="ECO:0000256" key="3">
    <source>
        <dbReference type="ARBA" id="ARBA00004496"/>
    </source>
</evidence>
<evidence type="ECO:0000256" key="10">
    <source>
        <dbReference type="ARBA" id="ARBA00022737"/>
    </source>
</evidence>
<evidence type="ECO:0000256" key="7">
    <source>
        <dbReference type="ARBA" id="ARBA00021993"/>
    </source>
</evidence>
<evidence type="ECO:0000256" key="16">
    <source>
        <dbReference type="ARBA" id="ARBA00029662"/>
    </source>
</evidence>
<feature type="region of interest" description="Disordered" evidence="20">
    <location>
        <begin position="469"/>
        <end position="504"/>
    </location>
</feature>
<name>A0AAV2IGL3_LYMST</name>
<keyword evidence="8" id="KW-0963">Cytoplasm</keyword>
<dbReference type="Pfam" id="PF07910">
    <property type="entry name" value="Peptidase_C78"/>
    <property type="match status" value="1"/>
</dbReference>
<evidence type="ECO:0000256" key="2">
    <source>
        <dbReference type="ARBA" id="ARBA00004123"/>
    </source>
</evidence>
<evidence type="ECO:0000256" key="20">
    <source>
        <dbReference type="SAM" id="MobiDB-lite"/>
    </source>
</evidence>
<dbReference type="PROSITE" id="PS00028">
    <property type="entry name" value="ZINC_FINGER_C2H2_1"/>
    <property type="match status" value="3"/>
</dbReference>
<evidence type="ECO:0000256" key="17">
    <source>
        <dbReference type="ARBA" id="ARBA00031481"/>
    </source>
</evidence>
<dbReference type="GO" id="GO:0005737">
    <property type="term" value="C:cytoplasm"/>
    <property type="evidence" value="ECO:0007669"/>
    <property type="project" value="UniProtKB-SubCell"/>
</dbReference>
<dbReference type="EMBL" id="CAXITT010000647">
    <property type="protein sequence ID" value="CAL1544796.1"/>
    <property type="molecule type" value="Genomic_DNA"/>
</dbReference>
<comment type="caution">
    <text evidence="22">The sequence shown here is derived from an EMBL/GenBank/DDBJ whole genome shotgun (WGS) entry which is preliminary data.</text>
</comment>
<keyword evidence="14" id="KW-0007">Acetylation</keyword>
<dbReference type="GO" id="GO:0008270">
    <property type="term" value="F:zinc ion binding"/>
    <property type="evidence" value="ECO:0007669"/>
    <property type="project" value="UniProtKB-KW"/>
</dbReference>
<dbReference type="InterPro" id="IPR012462">
    <property type="entry name" value="UFSP1/2_DUB_cat"/>
</dbReference>
<keyword evidence="10" id="KW-0677">Repeat</keyword>
<evidence type="ECO:0000256" key="18">
    <source>
        <dbReference type="ARBA" id="ARBA00045669"/>
    </source>
</evidence>
<evidence type="ECO:0000313" key="22">
    <source>
        <dbReference type="EMBL" id="CAL1544796.1"/>
    </source>
</evidence>
<evidence type="ECO:0000256" key="14">
    <source>
        <dbReference type="ARBA" id="ARBA00022990"/>
    </source>
</evidence>
<feature type="compositionally biased region" description="Polar residues" evidence="20">
    <location>
        <begin position="487"/>
        <end position="498"/>
    </location>
</feature>
<keyword evidence="12" id="KW-0378">Hydrolase</keyword>
<accession>A0AAV2IGL3</accession>
<evidence type="ECO:0000256" key="8">
    <source>
        <dbReference type="ARBA" id="ARBA00022490"/>
    </source>
</evidence>
<evidence type="ECO:0000256" key="19">
    <source>
        <dbReference type="PROSITE-ProRule" id="PRU00042"/>
    </source>
</evidence>
<feature type="compositionally biased region" description="Low complexity" evidence="20">
    <location>
        <begin position="63"/>
        <end position="75"/>
    </location>
</feature>
<protein>
    <recommendedName>
        <fullName evidence="7">Zinc finger-containing ubiquitin peptidase 1</fullName>
        <ecNumber evidence="6">3.4.19.12</ecNumber>
    </recommendedName>
    <alternativeName>
        <fullName evidence="17">Lys-63-specific deubiquitinase ZUFSP</fullName>
    </alternativeName>
    <alternativeName>
        <fullName evidence="16">Zinc finger with UFM1-specific peptidase domain protein</fullName>
    </alternativeName>
</protein>
<dbReference type="Gene3D" id="3.90.70.130">
    <property type="match status" value="1"/>
</dbReference>
<evidence type="ECO:0000256" key="11">
    <source>
        <dbReference type="ARBA" id="ARBA00022771"/>
    </source>
</evidence>
<evidence type="ECO:0000259" key="21">
    <source>
        <dbReference type="PROSITE" id="PS50157"/>
    </source>
</evidence>
<dbReference type="InterPro" id="IPR013087">
    <property type="entry name" value="Znf_C2H2_type"/>
</dbReference>
<evidence type="ECO:0000256" key="13">
    <source>
        <dbReference type="ARBA" id="ARBA00022833"/>
    </source>
</evidence>
<reference evidence="22 23" key="1">
    <citation type="submission" date="2024-04" db="EMBL/GenBank/DDBJ databases">
        <authorList>
            <consortium name="Genoscope - CEA"/>
            <person name="William W."/>
        </authorList>
    </citation>
    <scope>NUCLEOTIDE SEQUENCE [LARGE SCALE GENOMIC DNA]</scope>
</reference>
<comment type="subcellular location">
    <subcellularLocation>
        <location evidence="3">Cytoplasm</location>
    </subcellularLocation>
    <subcellularLocation>
        <location evidence="2">Nucleus</location>
    </subcellularLocation>
</comment>
<dbReference type="EC" id="3.4.19.12" evidence="6"/>
<dbReference type="PANTHER" id="PTHR48153">
    <property type="entry name" value="UFM1-SPECIFIC PROTEASE 2"/>
    <property type="match status" value="1"/>
</dbReference>
<organism evidence="22 23">
    <name type="scientific">Lymnaea stagnalis</name>
    <name type="common">Great pond snail</name>
    <name type="synonym">Helix stagnalis</name>
    <dbReference type="NCBI Taxonomy" id="6523"/>
    <lineage>
        <taxon>Eukaryota</taxon>
        <taxon>Metazoa</taxon>
        <taxon>Spiralia</taxon>
        <taxon>Lophotrochozoa</taxon>
        <taxon>Mollusca</taxon>
        <taxon>Gastropoda</taxon>
        <taxon>Heterobranchia</taxon>
        <taxon>Euthyneura</taxon>
        <taxon>Panpulmonata</taxon>
        <taxon>Hygrophila</taxon>
        <taxon>Lymnaeoidea</taxon>
        <taxon>Lymnaeidae</taxon>
        <taxon>Lymnaea</taxon>
    </lineage>
</organism>
<dbReference type="SMART" id="SM00355">
    <property type="entry name" value="ZnF_C2H2"/>
    <property type="match status" value="4"/>
</dbReference>
<keyword evidence="23" id="KW-1185">Reference proteome</keyword>
<keyword evidence="11 19" id="KW-0863">Zinc-finger</keyword>
<feature type="domain" description="C2H2-type" evidence="21">
    <location>
        <begin position="289"/>
        <end position="317"/>
    </location>
</feature>
<dbReference type="Proteomes" id="UP001497497">
    <property type="component" value="Unassembled WGS sequence"/>
</dbReference>
<evidence type="ECO:0000256" key="9">
    <source>
        <dbReference type="ARBA" id="ARBA00022723"/>
    </source>
</evidence>
<comment type="subunit">
    <text evidence="5">Interacts with RPA1 and RPA2.</text>
</comment>
<feature type="region of interest" description="Disordered" evidence="20">
    <location>
        <begin position="54"/>
        <end position="75"/>
    </location>
</feature>
<dbReference type="PROSITE" id="PS50157">
    <property type="entry name" value="ZINC_FINGER_C2H2_2"/>
    <property type="match status" value="1"/>
</dbReference>
<proteinExistence type="inferred from homology"/>
<keyword evidence="9" id="KW-0479">Metal-binding</keyword>
<dbReference type="Gene3D" id="3.30.160.60">
    <property type="entry name" value="Classic Zinc Finger"/>
    <property type="match status" value="1"/>
</dbReference>
<evidence type="ECO:0000256" key="5">
    <source>
        <dbReference type="ARBA" id="ARBA00011274"/>
    </source>
</evidence>
<evidence type="ECO:0000256" key="1">
    <source>
        <dbReference type="ARBA" id="ARBA00000707"/>
    </source>
</evidence>
<dbReference type="FunFam" id="3.90.70.130:FF:000002">
    <property type="entry name" value="Zinc finger containing ubiquitin peptidase 1"/>
    <property type="match status" value="1"/>
</dbReference>
<comment type="catalytic activity">
    <reaction evidence="1">
        <text>Thiol-dependent hydrolysis of ester, thioester, amide, peptide and isopeptide bonds formed by the C-terminal Gly of ubiquitin (a 76-residue protein attached to proteins as an intracellular targeting signal).</text>
        <dbReference type="EC" id="3.4.19.12"/>
    </reaction>
</comment>
<evidence type="ECO:0000313" key="23">
    <source>
        <dbReference type="Proteomes" id="UP001497497"/>
    </source>
</evidence>
<evidence type="ECO:0000256" key="6">
    <source>
        <dbReference type="ARBA" id="ARBA00012759"/>
    </source>
</evidence>
<gene>
    <name evidence="22" type="ORF">GSLYS_00018279001</name>
</gene>
<evidence type="ECO:0000256" key="15">
    <source>
        <dbReference type="ARBA" id="ARBA00023242"/>
    </source>
</evidence>